<dbReference type="EMBL" id="JAMFTS010000002">
    <property type="protein sequence ID" value="KAJ4788202.1"/>
    <property type="molecule type" value="Genomic_DNA"/>
</dbReference>
<gene>
    <name evidence="1" type="ORF">LUZ62_039448</name>
</gene>
<keyword evidence="2" id="KW-1185">Reference proteome</keyword>
<proteinExistence type="predicted"/>
<sequence length="202" mass="23205">MCAGDTRCVDEGEAFVMQDRRRGEGRGWKGRGRAGPHLKPTKYAQHHKEVSRINGDLLFYSKPLFSRSILSVRPQSLFSIVKATTLSSFLSPFPFRPRRREEEFELQTLKSPKEMDDSWKRAYRGDSGVPHSDPQQLVSTWKGTFALASVAWLQTQTSNLIKSLQFNWSDKAIKIDQQKWKKIFDKKQKETVLSNANDSPTK</sequence>
<dbReference type="PANTHER" id="PTHR36360:SF1">
    <property type="entry name" value="ACTIN T1-LIKE PROTEIN"/>
    <property type="match status" value="1"/>
</dbReference>
<comment type="caution">
    <text evidence="1">The sequence shown here is derived from an EMBL/GenBank/DDBJ whole genome shotgun (WGS) entry which is preliminary data.</text>
</comment>
<organism evidence="1 2">
    <name type="scientific">Rhynchospora pubera</name>
    <dbReference type="NCBI Taxonomy" id="906938"/>
    <lineage>
        <taxon>Eukaryota</taxon>
        <taxon>Viridiplantae</taxon>
        <taxon>Streptophyta</taxon>
        <taxon>Embryophyta</taxon>
        <taxon>Tracheophyta</taxon>
        <taxon>Spermatophyta</taxon>
        <taxon>Magnoliopsida</taxon>
        <taxon>Liliopsida</taxon>
        <taxon>Poales</taxon>
        <taxon>Cyperaceae</taxon>
        <taxon>Cyperoideae</taxon>
        <taxon>Rhynchosporeae</taxon>
        <taxon>Rhynchospora</taxon>
    </lineage>
</organism>
<dbReference type="PANTHER" id="PTHR36360">
    <property type="entry name" value="ACTIN T1-LIKE PROTEIN"/>
    <property type="match status" value="1"/>
</dbReference>
<dbReference type="AlphaFoldDB" id="A0AAV8FBB4"/>
<reference evidence="1" key="1">
    <citation type="submission" date="2022-08" db="EMBL/GenBank/DDBJ databases">
        <authorList>
            <person name="Marques A."/>
        </authorList>
    </citation>
    <scope>NUCLEOTIDE SEQUENCE</scope>
    <source>
        <strain evidence="1">RhyPub2mFocal</strain>
        <tissue evidence="1">Leaves</tissue>
    </source>
</reference>
<protein>
    <submittedName>
        <fullName evidence="1">Cytoplasmic tRNA 2-thiolation protein 2</fullName>
    </submittedName>
</protein>
<accession>A0AAV8FBB4</accession>
<name>A0AAV8FBB4_9POAL</name>
<evidence type="ECO:0000313" key="2">
    <source>
        <dbReference type="Proteomes" id="UP001140206"/>
    </source>
</evidence>
<evidence type="ECO:0000313" key="1">
    <source>
        <dbReference type="EMBL" id="KAJ4788202.1"/>
    </source>
</evidence>
<dbReference type="Proteomes" id="UP001140206">
    <property type="component" value="Chromosome 2"/>
</dbReference>